<dbReference type="SUPFAM" id="SSF55781">
    <property type="entry name" value="GAF domain-like"/>
    <property type="match status" value="1"/>
</dbReference>
<dbReference type="InterPro" id="IPR003018">
    <property type="entry name" value="GAF"/>
</dbReference>
<evidence type="ECO:0000259" key="4">
    <source>
        <dbReference type="SMART" id="SM00331"/>
    </source>
</evidence>
<gene>
    <name evidence="5" type="ORF">GCM10023082_12050</name>
</gene>
<dbReference type="SMART" id="SM00331">
    <property type="entry name" value="PP2C_SIG"/>
    <property type="match status" value="1"/>
</dbReference>
<dbReference type="RefSeq" id="WP_345642125.1">
    <property type="nucleotide sequence ID" value="NZ_BAABEP010000004.1"/>
</dbReference>
<name>A0ABP7EB05_9ACTN</name>
<keyword evidence="1" id="KW-0378">Hydrolase</keyword>
<keyword evidence="6" id="KW-1185">Reference proteome</keyword>
<evidence type="ECO:0000256" key="1">
    <source>
        <dbReference type="ARBA" id="ARBA00022801"/>
    </source>
</evidence>
<dbReference type="Proteomes" id="UP001499884">
    <property type="component" value="Unassembled WGS sequence"/>
</dbReference>
<dbReference type="SUPFAM" id="SSF81606">
    <property type="entry name" value="PP2C-like"/>
    <property type="match status" value="1"/>
</dbReference>
<comment type="caution">
    <text evidence="5">The sequence shown here is derived from an EMBL/GenBank/DDBJ whole genome shotgun (WGS) entry which is preliminary data.</text>
</comment>
<dbReference type="InterPro" id="IPR035965">
    <property type="entry name" value="PAS-like_dom_sf"/>
</dbReference>
<organism evidence="5 6">
    <name type="scientific">Streptomyces tremellae</name>
    <dbReference type="NCBI Taxonomy" id="1124239"/>
    <lineage>
        <taxon>Bacteria</taxon>
        <taxon>Bacillati</taxon>
        <taxon>Actinomycetota</taxon>
        <taxon>Actinomycetes</taxon>
        <taxon>Kitasatosporales</taxon>
        <taxon>Streptomycetaceae</taxon>
        <taxon>Streptomyces</taxon>
    </lineage>
</organism>
<sequence>MHDLGSRRSHRSRRLVPPSELESELRAELPGAMASGGMGAFLWDVRSGGVFMHPGALALFGLTPEEFDGDVLTLARRVVPREMSGLRRAVVGPGGRRSGLSFHFRACCPPRREHRWAHAQVQVIRDGTGAAGKVVGVLRDASGELQGAVDQATADTVRRSHSDVVQATTAALADALTSEDVFSSLTAEGTLGAVGAAGLALTTFAEDSGHLLVTKGLPRHLFRDFETTDIQDALPTAQAVRTQHPLFVRRQDVAARYPALWPHIERTEITSIAVTPLVAQGHPTGALTVLYEGRTSFTTLDRDLLLATGAAVAQSLQRARLYDQEHAVAVGLQRAMLPAHIPQVDGLATAVHYQPSSNSQEVGGDWYDVVPLPDGGTGLVVGDVEGHDIDASAVMGQLRTALRAYASEGHPPSAVLARASSYLAELDTERLATCVYVTVAVGTGETLTARAGHPAPFVRYADGRVAQLDADGGLPLGMQDPAGSVPFPTTRHRLRPRETLLLCTDGLLESRGRSIDTGIRRVRDALRAGPAEPAALARHIVGAVADSRAQEDDVALLLATLTP</sequence>
<dbReference type="EMBL" id="BAABEP010000004">
    <property type="protein sequence ID" value="GAA3715956.1"/>
    <property type="molecule type" value="Genomic_DNA"/>
</dbReference>
<evidence type="ECO:0000313" key="6">
    <source>
        <dbReference type="Proteomes" id="UP001499884"/>
    </source>
</evidence>
<dbReference type="InterPro" id="IPR029016">
    <property type="entry name" value="GAF-like_dom_sf"/>
</dbReference>
<feature type="region of interest" description="Disordered" evidence="2">
    <location>
        <begin position="1"/>
        <end position="22"/>
    </location>
</feature>
<dbReference type="InterPro" id="IPR000014">
    <property type="entry name" value="PAS"/>
</dbReference>
<evidence type="ECO:0000256" key="2">
    <source>
        <dbReference type="SAM" id="MobiDB-lite"/>
    </source>
</evidence>
<dbReference type="PANTHER" id="PTHR43156:SF2">
    <property type="entry name" value="STAGE II SPORULATION PROTEIN E"/>
    <property type="match status" value="1"/>
</dbReference>
<evidence type="ECO:0000313" key="5">
    <source>
        <dbReference type="EMBL" id="GAA3715956.1"/>
    </source>
</evidence>
<dbReference type="Pfam" id="PF07228">
    <property type="entry name" value="SpoIIE"/>
    <property type="match status" value="1"/>
</dbReference>
<dbReference type="PANTHER" id="PTHR43156">
    <property type="entry name" value="STAGE II SPORULATION PROTEIN E-RELATED"/>
    <property type="match status" value="1"/>
</dbReference>
<dbReference type="InterPro" id="IPR036457">
    <property type="entry name" value="PPM-type-like_dom_sf"/>
</dbReference>
<accession>A0ABP7EB05</accession>
<dbReference type="Gene3D" id="3.30.450.20">
    <property type="entry name" value="PAS domain"/>
    <property type="match status" value="1"/>
</dbReference>
<dbReference type="Gene3D" id="3.60.40.10">
    <property type="entry name" value="PPM-type phosphatase domain"/>
    <property type="match status" value="1"/>
</dbReference>
<dbReference type="SUPFAM" id="SSF55785">
    <property type="entry name" value="PYP-like sensor domain (PAS domain)"/>
    <property type="match status" value="1"/>
</dbReference>
<evidence type="ECO:0000259" key="3">
    <source>
        <dbReference type="SMART" id="SM00065"/>
    </source>
</evidence>
<dbReference type="InterPro" id="IPR001932">
    <property type="entry name" value="PPM-type_phosphatase-like_dom"/>
</dbReference>
<proteinExistence type="predicted"/>
<dbReference type="Gene3D" id="3.30.450.40">
    <property type="match status" value="1"/>
</dbReference>
<protein>
    <submittedName>
        <fullName evidence="5">SpoIIE family protein phosphatase</fullName>
    </submittedName>
</protein>
<reference evidence="6" key="1">
    <citation type="journal article" date="2019" name="Int. J. Syst. Evol. Microbiol.">
        <title>The Global Catalogue of Microorganisms (GCM) 10K type strain sequencing project: providing services to taxonomists for standard genome sequencing and annotation.</title>
        <authorList>
            <consortium name="The Broad Institute Genomics Platform"/>
            <consortium name="The Broad Institute Genome Sequencing Center for Infectious Disease"/>
            <person name="Wu L."/>
            <person name="Ma J."/>
        </authorList>
    </citation>
    <scope>NUCLEOTIDE SEQUENCE [LARGE SCALE GENOMIC DNA]</scope>
    <source>
        <strain evidence="6">JCM 30846</strain>
    </source>
</reference>
<dbReference type="InterPro" id="IPR052016">
    <property type="entry name" value="Bact_Sigma-Reg"/>
</dbReference>
<feature type="domain" description="GAF" evidence="3">
    <location>
        <begin position="160"/>
        <end position="326"/>
    </location>
</feature>
<dbReference type="InterPro" id="IPR013655">
    <property type="entry name" value="PAS_fold_3"/>
</dbReference>
<dbReference type="SMART" id="SM00065">
    <property type="entry name" value="GAF"/>
    <property type="match status" value="1"/>
</dbReference>
<dbReference type="Pfam" id="PF08447">
    <property type="entry name" value="PAS_3"/>
    <property type="match status" value="1"/>
</dbReference>
<dbReference type="CDD" id="cd00130">
    <property type="entry name" value="PAS"/>
    <property type="match status" value="1"/>
</dbReference>
<dbReference type="Pfam" id="PF13185">
    <property type="entry name" value="GAF_2"/>
    <property type="match status" value="1"/>
</dbReference>
<feature type="domain" description="PPM-type phosphatase" evidence="4">
    <location>
        <begin position="347"/>
        <end position="561"/>
    </location>
</feature>